<dbReference type="OrthoDB" id="7595389at2"/>
<dbReference type="Pfam" id="PF00583">
    <property type="entry name" value="Acetyltransf_1"/>
    <property type="match status" value="1"/>
</dbReference>
<name>A0A109JD73_9HYPH</name>
<dbReference type="CDD" id="cd04301">
    <property type="entry name" value="NAT_SF"/>
    <property type="match status" value="1"/>
</dbReference>
<proteinExistence type="predicted"/>
<dbReference type="Gene3D" id="3.40.630.30">
    <property type="match status" value="1"/>
</dbReference>
<dbReference type="InterPro" id="IPR000182">
    <property type="entry name" value="GNAT_dom"/>
</dbReference>
<feature type="domain" description="N-acetyltransferase" evidence="1">
    <location>
        <begin position="6"/>
        <end position="160"/>
    </location>
</feature>
<dbReference type="PANTHER" id="PTHR13355:SF15">
    <property type="entry name" value="GCN5-RELATED N-ACETYLTRANSFERASE 3, CHLOROPLASTIC"/>
    <property type="match status" value="1"/>
</dbReference>
<dbReference type="SUPFAM" id="SSF55729">
    <property type="entry name" value="Acyl-CoA N-acyltransferases (Nat)"/>
    <property type="match status" value="1"/>
</dbReference>
<dbReference type="InterPro" id="IPR016181">
    <property type="entry name" value="Acyl_CoA_acyltransferase"/>
</dbReference>
<keyword evidence="3" id="KW-1185">Reference proteome</keyword>
<evidence type="ECO:0000313" key="3">
    <source>
        <dbReference type="Proteomes" id="UP000068164"/>
    </source>
</evidence>
<gene>
    <name evidence="2" type="ORF">AS026_15270</name>
</gene>
<comment type="caution">
    <text evidence="2">The sequence shown here is derived from an EMBL/GenBank/DDBJ whole genome shotgun (WGS) entry which is preliminary data.</text>
</comment>
<protein>
    <submittedName>
        <fullName evidence="2">Acetyltransferase</fullName>
    </submittedName>
</protein>
<dbReference type="PANTHER" id="PTHR13355">
    <property type="entry name" value="GLUCOSAMINE 6-PHOSPHATE N-ACETYLTRANSFERASE"/>
    <property type="match status" value="1"/>
</dbReference>
<dbReference type="GO" id="GO:0008080">
    <property type="term" value="F:N-acetyltransferase activity"/>
    <property type="evidence" value="ECO:0007669"/>
    <property type="project" value="TreeGrafter"/>
</dbReference>
<dbReference type="EMBL" id="LNCD01000106">
    <property type="protein sequence ID" value="KWV46755.1"/>
    <property type="molecule type" value="Genomic_DNA"/>
</dbReference>
<sequence>MSIDELVIRSAEAADLPSLLALYHDLNPADPVIDRERAEERFEAILAQPGMTVFVGIAGQTAASSVTLIVVPNLTRNGASYALIENVVTEARYRQRGYGRVLLQHAIETAWKAGCYKVMLLTGSKDPATLRFYENCGFTQDKTGYQVRRADNYSSGSAVNISGKPASLA</sequence>
<dbReference type="PROSITE" id="PS51186">
    <property type="entry name" value="GNAT"/>
    <property type="match status" value="1"/>
</dbReference>
<evidence type="ECO:0000313" key="2">
    <source>
        <dbReference type="EMBL" id="KWV46755.1"/>
    </source>
</evidence>
<accession>A0A109JD73</accession>
<reference evidence="2 3" key="1">
    <citation type="submission" date="2015-11" db="EMBL/GenBank/DDBJ databases">
        <title>Draft Genome Sequence of the Strain BR 10423 (Rhizobium sp.) isolated from nodules of Mimosa pudica.</title>
        <authorList>
            <person name="Barauna A.C."/>
            <person name="Zilli J.E."/>
            <person name="Simoes-Araujo J.L."/>
            <person name="Reis V.M."/>
            <person name="James E.K."/>
            <person name="Reis F.B.Jr."/>
            <person name="Rouws L.F."/>
            <person name="Passos S.R."/>
            <person name="Gois S.R."/>
        </authorList>
    </citation>
    <scope>NUCLEOTIDE SEQUENCE [LARGE SCALE GENOMIC DNA]</scope>
    <source>
        <strain evidence="2 3">BR10423</strain>
    </source>
</reference>
<dbReference type="RefSeq" id="WP_062372859.1">
    <property type="nucleotide sequence ID" value="NZ_LNCD01000106.1"/>
</dbReference>
<organism evidence="2 3">
    <name type="scientific">Rhizobium altiplani</name>
    <dbReference type="NCBI Taxonomy" id="1864509"/>
    <lineage>
        <taxon>Bacteria</taxon>
        <taxon>Pseudomonadati</taxon>
        <taxon>Pseudomonadota</taxon>
        <taxon>Alphaproteobacteria</taxon>
        <taxon>Hyphomicrobiales</taxon>
        <taxon>Rhizobiaceae</taxon>
        <taxon>Rhizobium/Agrobacterium group</taxon>
        <taxon>Rhizobium</taxon>
    </lineage>
</organism>
<evidence type="ECO:0000259" key="1">
    <source>
        <dbReference type="PROSITE" id="PS51186"/>
    </source>
</evidence>
<dbReference type="AlphaFoldDB" id="A0A109JD73"/>
<dbReference type="InterPro" id="IPR039143">
    <property type="entry name" value="GNPNAT1-like"/>
</dbReference>
<dbReference type="Proteomes" id="UP000068164">
    <property type="component" value="Unassembled WGS sequence"/>
</dbReference>